<dbReference type="Gene3D" id="1.10.10.60">
    <property type="entry name" value="Homeodomain-like"/>
    <property type="match status" value="1"/>
</dbReference>
<feature type="domain" description="SANT" evidence="10">
    <location>
        <begin position="134"/>
        <end position="182"/>
    </location>
</feature>
<keyword evidence="6" id="KW-0862">Zinc</keyword>
<evidence type="ECO:0000256" key="7">
    <source>
        <dbReference type="SAM" id="MobiDB-lite"/>
    </source>
</evidence>
<organism evidence="12">
    <name type="scientific">Zea mays</name>
    <name type="common">Maize</name>
    <dbReference type="NCBI Taxonomy" id="4577"/>
    <lineage>
        <taxon>Eukaryota</taxon>
        <taxon>Viridiplantae</taxon>
        <taxon>Streptophyta</taxon>
        <taxon>Embryophyta</taxon>
        <taxon>Tracheophyta</taxon>
        <taxon>Spermatophyta</taxon>
        <taxon>Magnoliopsida</taxon>
        <taxon>Liliopsida</taxon>
        <taxon>Poales</taxon>
        <taxon>Poaceae</taxon>
        <taxon>PACMAD clade</taxon>
        <taxon>Panicoideae</taxon>
        <taxon>Andropogonodae</taxon>
        <taxon>Andropogoneae</taxon>
        <taxon>Tripsacinae</taxon>
        <taxon>Zea</taxon>
    </lineage>
</organism>
<feature type="domain" description="Myb-like" evidence="8">
    <location>
        <begin position="126"/>
        <end position="178"/>
    </location>
</feature>
<keyword evidence="3" id="KW-0238">DNA-binding</keyword>
<dbReference type="InterPro" id="IPR052245">
    <property type="entry name" value="Plant_Stress_Dev_TF"/>
</dbReference>
<dbReference type="GO" id="GO:0009739">
    <property type="term" value="P:response to gibberellin"/>
    <property type="evidence" value="ECO:0007669"/>
    <property type="project" value="UniProtKB-ARBA"/>
</dbReference>
<evidence type="ECO:0000259" key="11">
    <source>
        <dbReference type="PROSITE" id="PS51294"/>
    </source>
</evidence>
<name>A0A3L6DLZ6_MAIZE</name>
<feature type="domain" description="CCHC-type" evidence="9">
    <location>
        <begin position="3"/>
        <end position="18"/>
    </location>
</feature>
<keyword evidence="2" id="KW-0805">Transcription regulation</keyword>
<dbReference type="GO" id="GO:0005634">
    <property type="term" value="C:nucleus"/>
    <property type="evidence" value="ECO:0007669"/>
    <property type="project" value="UniProtKB-SubCell"/>
</dbReference>
<evidence type="ECO:0000256" key="3">
    <source>
        <dbReference type="ARBA" id="ARBA00023125"/>
    </source>
</evidence>
<dbReference type="InterPro" id="IPR009057">
    <property type="entry name" value="Homeodomain-like_sf"/>
</dbReference>
<dbReference type="GO" id="GO:0003700">
    <property type="term" value="F:DNA-binding transcription factor activity"/>
    <property type="evidence" value="ECO:0007669"/>
    <property type="project" value="UniProtKB-ARBA"/>
</dbReference>
<comment type="subcellular location">
    <subcellularLocation>
        <location evidence="1">Nucleus</location>
    </subcellularLocation>
</comment>
<dbReference type="GO" id="GO:0009744">
    <property type="term" value="P:response to sucrose"/>
    <property type="evidence" value="ECO:0007669"/>
    <property type="project" value="UniProtKB-ARBA"/>
</dbReference>
<dbReference type="PROSITE" id="PS50090">
    <property type="entry name" value="MYB_LIKE"/>
    <property type="match status" value="1"/>
</dbReference>
<dbReference type="EMBL" id="NCVQ01000009">
    <property type="protein sequence ID" value="PWZ09722.1"/>
    <property type="molecule type" value="Genomic_DNA"/>
</dbReference>
<keyword evidence="6" id="KW-0863">Zinc-finger</keyword>
<dbReference type="InterPro" id="IPR006447">
    <property type="entry name" value="Myb_dom_plants"/>
</dbReference>
<reference evidence="12" key="1">
    <citation type="journal article" date="2018" name="Nat. Genet.">
        <title>Extensive intraspecific gene order and gene structural variations between Mo17 and other maize genomes.</title>
        <authorList>
            <person name="Sun S."/>
            <person name="Zhou Y."/>
            <person name="Chen J."/>
            <person name="Shi J."/>
            <person name="Zhao H."/>
            <person name="Zhao H."/>
            <person name="Song W."/>
            <person name="Zhang M."/>
            <person name="Cui Y."/>
            <person name="Dong X."/>
            <person name="Liu H."/>
            <person name="Ma X."/>
            <person name="Jiao Y."/>
            <person name="Wang B."/>
            <person name="Wei X."/>
            <person name="Stein J.C."/>
            <person name="Glaubitz J.C."/>
            <person name="Lu F."/>
            <person name="Yu G."/>
            <person name="Liang C."/>
            <person name="Fengler K."/>
            <person name="Li B."/>
            <person name="Rafalski A."/>
            <person name="Schnable P.S."/>
            <person name="Ware D.H."/>
            <person name="Buckler E.S."/>
            <person name="Lai J."/>
        </authorList>
    </citation>
    <scope>NUCLEOTIDE SEQUENCE [LARGE SCALE GENOMIC DNA]</scope>
    <source>
        <tissue evidence="12">Seedling</tissue>
    </source>
</reference>
<dbReference type="NCBIfam" id="TIGR01557">
    <property type="entry name" value="myb_SHAQKYF"/>
    <property type="match status" value="1"/>
</dbReference>
<feature type="compositionally biased region" description="Polar residues" evidence="7">
    <location>
        <begin position="321"/>
        <end position="334"/>
    </location>
</feature>
<keyword evidence="6" id="KW-0479">Metal-binding</keyword>
<feature type="compositionally biased region" description="Low complexity" evidence="7">
    <location>
        <begin position="273"/>
        <end position="290"/>
    </location>
</feature>
<sequence>MARKCSSCGNNGHNSRTCGGHSRTTAAFENNGGAGVRLFGVQLHVGSSSPVAVAMKRCFSMECLSSPPPAAPAYYAAALAAANSSSPSASASASSSSSLVSVEEAQAPEKMASGYLSDGLVGRAQAERKKGVPWTEDEHRRFLAGLEKLGKGDWRGISRHFVTTRTPTQVASHAQKYFLRQSSLAHKKRRSSLFDVVENAAERATTTSSRERPRLTVTDAIIATASAAAPGTTAALPALSLGIRRPARPEYHVDVALPPSSLSMQLPRCSAAMGSASASPSPSLALALAGPKHKHPSPSSLTAAKASSSGQAPDLELKISTGRQSEHQVQTGSPPRTPFLGTIRVT</sequence>
<dbReference type="ExpressionAtlas" id="A0A3L6DLZ6">
    <property type="expression patterns" value="baseline and differential"/>
</dbReference>
<feature type="region of interest" description="Disordered" evidence="7">
    <location>
        <begin position="273"/>
        <end position="346"/>
    </location>
</feature>
<protein>
    <submittedName>
        <fullName evidence="12">Transcription factor MYBS3</fullName>
    </submittedName>
</protein>
<evidence type="ECO:0000256" key="2">
    <source>
        <dbReference type="ARBA" id="ARBA00023015"/>
    </source>
</evidence>
<keyword evidence="5" id="KW-0539">Nucleus</keyword>
<dbReference type="PROSITE" id="PS51294">
    <property type="entry name" value="HTH_MYB"/>
    <property type="match status" value="1"/>
</dbReference>
<feature type="domain" description="HTH myb-type" evidence="11">
    <location>
        <begin position="126"/>
        <end position="182"/>
    </location>
</feature>
<proteinExistence type="predicted"/>
<keyword evidence="4" id="KW-0804">Transcription</keyword>
<evidence type="ECO:0000259" key="10">
    <source>
        <dbReference type="PROSITE" id="PS51293"/>
    </source>
</evidence>
<dbReference type="PROSITE" id="PS50158">
    <property type="entry name" value="ZF_CCHC"/>
    <property type="match status" value="1"/>
</dbReference>
<evidence type="ECO:0000256" key="4">
    <source>
        <dbReference type="ARBA" id="ARBA00023163"/>
    </source>
</evidence>
<feature type="region of interest" description="Disordered" evidence="7">
    <location>
        <begin position="1"/>
        <end position="21"/>
    </location>
</feature>
<dbReference type="PANTHER" id="PTHR44191:SF62">
    <property type="entry name" value="OS04G0341900 PROTEIN"/>
    <property type="match status" value="1"/>
</dbReference>
<dbReference type="SUPFAM" id="SSF46689">
    <property type="entry name" value="Homeodomain-like"/>
    <property type="match status" value="1"/>
</dbReference>
<dbReference type="AlphaFoldDB" id="A0A3L6DLZ6"/>
<dbReference type="InterPro" id="IPR001005">
    <property type="entry name" value="SANT/Myb"/>
</dbReference>
<evidence type="ECO:0000256" key="5">
    <source>
        <dbReference type="ARBA" id="ARBA00023242"/>
    </source>
</evidence>
<feature type="compositionally biased region" description="Polar residues" evidence="7">
    <location>
        <begin position="7"/>
        <end position="21"/>
    </location>
</feature>
<dbReference type="InterPro" id="IPR017930">
    <property type="entry name" value="Myb_dom"/>
</dbReference>
<evidence type="ECO:0000256" key="6">
    <source>
        <dbReference type="PROSITE-ProRule" id="PRU00047"/>
    </source>
</evidence>
<dbReference type="CDD" id="cd00167">
    <property type="entry name" value="SANT"/>
    <property type="match status" value="1"/>
</dbReference>
<feature type="compositionally biased region" description="Polar residues" evidence="7">
    <location>
        <begin position="297"/>
        <end position="311"/>
    </location>
</feature>
<dbReference type="Pfam" id="PF00249">
    <property type="entry name" value="Myb_DNA-binding"/>
    <property type="match status" value="1"/>
</dbReference>
<dbReference type="GO" id="GO:0003677">
    <property type="term" value="F:DNA binding"/>
    <property type="evidence" value="ECO:0007669"/>
    <property type="project" value="UniProtKB-KW"/>
</dbReference>
<dbReference type="SMART" id="SM00717">
    <property type="entry name" value="SANT"/>
    <property type="match status" value="1"/>
</dbReference>
<dbReference type="Proteomes" id="UP000251960">
    <property type="component" value="Chromosome 8"/>
</dbReference>
<dbReference type="InterPro" id="IPR001878">
    <property type="entry name" value="Znf_CCHC"/>
</dbReference>
<comment type="caution">
    <text evidence="12">The sequence shown here is derived from an EMBL/GenBank/DDBJ whole genome shotgun (WGS) entry which is preliminary data.</text>
</comment>
<dbReference type="GO" id="GO:0008270">
    <property type="term" value="F:zinc ion binding"/>
    <property type="evidence" value="ECO:0007669"/>
    <property type="project" value="UniProtKB-KW"/>
</dbReference>
<evidence type="ECO:0000313" key="12">
    <source>
        <dbReference type="EMBL" id="PWZ09722.1"/>
    </source>
</evidence>
<dbReference type="PANTHER" id="PTHR44191">
    <property type="entry name" value="TRANSCRIPTION FACTOR KUA1"/>
    <property type="match status" value="1"/>
</dbReference>
<accession>A0A3L6DLZ6</accession>
<dbReference type="PROSITE" id="PS51293">
    <property type="entry name" value="SANT"/>
    <property type="match status" value="1"/>
</dbReference>
<gene>
    <name evidence="12" type="primary">MYBS3_3</name>
    <name evidence="12" type="ORF">Zm00014a_029260</name>
</gene>
<evidence type="ECO:0000256" key="1">
    <source>
        <dbReference type="ARBA" id="ARBA00004123"/>
    </source>
</evidence>
<evidence type="ECO:0000259" key="8">
    <source>
        <dbReference type="PROSITE" id="PS50090"/>
    </source>
</evidence>
<dbReference type="FunFam" id="1.10.10.60:FF:000009">
    <property type="entry name" value="transcription factor MYB1R1"/>
    <property type="match status" value="1"/>
</dbReference>
<evidence type="ECO:0000259" key="9">
    <source>
        <dbReference type="PROSITE" id="PS50158"/>
    </source>
</evidence>
<dbReference type="InterPro" id="IPR017884">
    <property type="entry name" value="SANT_dom"/>
</dbReference>